<keyword evidence="2 4" id="KW-0863">Zinc-finger</keyword>
<feature type="region of interest" description="Disordered" evidence="5">
    <location>
        <begin position="313"/>
        <end position="334"/>
    </location>
</feature>
<evidence type="ECO:0000313" key="9">
    <source>
        <dbReference type="Proteomes" id="UP001447188"/>
    </source>
</evidence>
<feature type="compositionally biased region" description="Polar residues" evidence="5">
    <location>
        <begin position="14"/>
        <end position="25"/>
    </location>
</feature>
<accession>A0ABR3GPF6</accession>
<feature type="region of interest" description="Disordered" evidence="5">
    <location>
        <begin position="1"/>
        <end position="25"/>
    </location>
</feature>
<sequence>MGQGNSAEPEFNTDGDTQGGSASRQTSGVVKTCYYELLAVDRDATQDDIKKAYKKKALELHPDRNYNDAERTTELFMEVQGAYEVLSDPQERAWYDSHREAILRNDQVSGSGDAPPRATNVTTSEDIIRWFSLLTSRLSYDDSTKSFYTVLRKAFKKLAKEETTAAEWEHEEVVDYPDFGNSKSGHEDWVKNFYAVWGSFRTAKTFSWCDVYRYSDAPDRRIKRTLEKENKKLRDIAIREFNDTVRSFVMFVRKRDPRFISNTQTEAQRQAALLAASKDQATRQRAENAAKLSNYKAADWTQVSEQILEEMYDSEGTEEDGSDAADEEEEEEKEEVIIERYECIVCRKTFGSEGQMDAHERSKKHTKAVYVLKRQMQKENKEFDLDRDVRGWAKSKDEFTPIDEEVKEEEKDDDDEDDEEEEEIEEIEAEKKPPSKASPPSPTPSDDNNEEDDEYVTQQQFEARVLGHTEDLAESLSNTLDITSDTEAPKPQTSKVGKAKAKRAKRAAAETDTTTCVTCKQSFPSGTKMFNHLRDNPSHAKPVATTGGGNKGKGKGKRK</sequence>
<dbReference type="PANTHER" id="PTHR44029:SF1">
    <property type="entry name" value="DNAJ HOMOLOG SUBFAMILY C MEMBER 21"/>
    <property type="match status" value="1"/>
</dbReference>
<evidence type="ECO:0000313" key="8">
    <source>
        <dbReference type="EMBL" id="KAL0637819.1"/>
    </source>
</evidence>
<protein>
    <recommendedName>
        <fullName evidence="10">DnaJ-domain-containing protein</fullName>
    </recommendedName>
</protein>
<feature type="compositionally biased region" description="Polar residues" evidence="5">
    <location>
        <begin position="475"/>
        <end position="495"/>
    </location>
</feature>
<dbReference type="Pfam" id="PF12171">
    <property type="entry name" value="zf-C2H2_jaz"/>
    <property type="match status" value="1"/>
</dbReference>
<feature type="compositionally biased region" description="Polar residues" evidence="5">
    <location>
        <begin position="511"/>
        <end position="525"/>
    </location>
</feature>
<proteinExistence type="predicted"/>
<keyword evidence="1" id="KW-0479">Metal-binding</keyword>
<dbReference type="SUPFAM" id="SSF46565">
    <property type="entry name" value="Chaperone J-domain"/>
    <property type="match status" value="1"/>
</dbReference>
<dbReference type="PROSITE" id="PS50076">
    <property type="entry name" value="DNAJ_2"/>
    <property type="match status" value="1"/>
</dbReference>
<dbReference type="InterPro" id="IPR036869">
    <property type="entry name" value="J_dom_sf"/>
</dbReference>
<keyword evidence="3" id="KW-0862">Zinc</keyword>
<evidence type="ECO:0000256" key="3">
    <source>
        <dbReference type="ARBA" id="ARBA00022833"/>
    </source>
</evidence>
<dbReference type="Gene3D" id="3.30.160.60">
    <property type="entry name" value="Classic Zinc Finger"/>
    <property type="match status" value="1"/>
</dbReference>
<dbReference type="SUPFAM" id="SSF57667">
    <property type="entry name" value="beta-beta-alpha zinc fingers"/>
    <property type="match status" value="1"/>
</dbReference>
<dbReference type="SMART" id="SM00271">
    <property type="entry name" value="DnaJ"/>
    <property type="match status" value="1"/>
</dbReference>
<evidence type="ECO:0000259" key="7">
    <source>
        <dbReference type="PROSITE" id="PS50157"/>
    </source>
</evidence>
<organism evidence="8 9">
    <name type="scientific">Discina gigas</name>
    <dbReference type="NCBI Taxonomy" id="1032678"/>
    <lineage>
        <taxon>Eukaryota</taxon>
        <taxon>Fungi</taxon>
        <taxon>Dikarya</taxon>
        <taxon>Ascomycota</taxon>
        <taxon>Pezizomycotina</taxon>
        <taxon>Pezizomycetes</taxon>
        <taxon>Pezizales</taxon>
        <taxon>Discinaceae</taxon>
        <taxon>Discina</taxon>
    </lineage>
</organism>
<evidence type="ECO:0000256" key="4">
    <source>
        <dbReference type="PROSITE-ProRule" id="PRU00042"/>
    </source>
</evidence>
<feature type="domain" description="C2H2-type" evidence="7">
    <location>
        <begin position="341"/>
        <end position="366"/>
    </location>
</feature>
<evidence type="ECO:0000256" key="5">
    <source>
        <dbReference type="SAM" id="MobiDB-lite"/>
    </source>
</evidence>
<dbReference type="EMBL" id="JBBBZM010000030">
    <property type="protein sequence ID" value="KAL0637819.1"/>
    <property type="molecule type" value="Genomic_DNA"/>
</dbReference>
<evidence type="ECO:0008006" key="10">
    <source>
        <dbReference type="Google" id="ProtNLM"/>
    </source>
</evidence>
<dbReference type="InterPro" id="IPR022755">
    <property type="entry name" value="Znf_C2H2_jaz"/>
</dbReference>
<dbReference type="SMART" id="SM00451">
    <property type="entry name" value="ZnF_U1"/>
    <property type="match status" value="1"/>
</dbReference>
<dbReference type="InterPro" id="IPR001623">
    <property type="entry name" value="DnaJ_domain"/>
</dbReference>
<dbReference type="Pfam" id="PF00226">
    <property type="entry name" value="DnaJ"/>
    <property type="match status" value="1"/>
</dbReference>
<feature type="region of interest" description="Disordered" evidence="5">
    <location>
        <begin position="395"/>
        <end position="559"/>
    </location>
</feature>
<evidence type="ECO:0000256" key="1">
    <source>
        <dbReference type="ARBA" id="ARBA00022723"/>
    </source>
</evidence>
<dbReference type="Pfam" id="PF21884">
    <property type="entry name" value="ZUO1-like_ZHD"/>
    <property type="match status" value="1"/>
</dbReference>
<dbReference type="PROSITE" id="PS00636">
    <property type="entry name" value="DNAJ_1"/>
    <property type="match status" value="1"/>
</dbReference>
<evidence type="ECO:0000259" key="6">
    <source>
        <dbReference type="PROSITE" id="PS50076"/>
    </source>
</evidence>
<dbReference type="Proteomes" id="UP001447188">
    <property type="component" value="Unassembled WGS sequence"/>
</dbReference>
<reference evidence="8 9" key="1">
    <citation type="submission" date="2024-02" db="EMBL/GenBank/DDBJ databases">
        <title>Discinaceae phylogenomics.</title>
        <authorList>
            <person name="Dirks A.C."/>
            <person name="James T.Y."/>
        </authorList>
    </citation>
    <scope>NUCLEOTIDE SEQUENCE [LARGE SCALE GENOMIC DNA]</scope>
    <source>
        <strain evidence="8 9">ACD0624</strain>
    </source>
</reference>
<dbReference type="InterPro" id="IPR054076">
    <property type="entry name" value="ZUO1-like_ZHD"/>
</dbReference>
<dbReference type="PRINTS" id="PR00625">
    <property type="entry name" value="JDOMAIN"/>
</dbReference>
<dbReference type="CDD" id="cd06257">
    <property type="entry name" value="DnaJ"/>
    <property type="match status" value="1"/>
</dbReference>
<dbReference type="InterPro" id="IPR036236">
    <property type="entry name" value="Znf_C2H2_sf"/>
</dbReference>
<keyword evidence="9" id="KW-1185">Reference proteome</keyword>
<feature type="domain" description="J" evidence="6">
    <location>
        <begin position="33"/>
        <end position="99"/>
    </location>
</feature>
<feature type="compositionally biased region" description="Basic residues" evidence="5">
    <location>
        <begin position="497"/>
        <end position="506"/>
    </location>
</feature>
<dbReference type="InterPro" id="IPR051964">
    <property type="entry name" value="Chaperone_stress_response"/>
</dbReference>
<dbReference type="PANTHER" id="PTHR44029">
    <property type="entry name" value="DNAJ HOMOLOG SUBFAMILY C MEMBER 21"/>
    <property type="match status" value="1"/>
</dbReference>
<dbReference type="InterPro" id="IPR013087">
    <property type="entry name" value="Znf_C2H2_type"/>
</dbReference>
<dbReference type="PROSITE" id="PS00028">
    <property type="entry name" value="ZINC_FINGER_C2H2_1"/>
    <property type="match status" value="1"/>
</dbReference>
<dbReference type="InterPro" id="IPR018253">
    <property type="entry name" value="DnaJ_domain_CS"/>
</dbReference>
<dbReference type="SMART" id="SM00355">
    <property type="entry name" value="ZnF_C2H2"/>
    <property type="match status" value="2"/>
</dbReference>
<comment type="caution">
    <text evidence="8">The sequence shown here is derived from an EMBL/GenBank/DDBJ whole genome shotgun (WGS) entry which is preliminary data.</text>
</comment>
<dbReference type="InterPro" id="IPR003604">
    <property type="entry name" value="Matrin/U1-like-C_Znf_C2H2"/>
</dbReference>
<dbReference type="PROSITE" id="PS50157">
    <property type="entry name" value="ZINC_FINGER_C2H2_2"/>
    <property type="match status" value="1"/>
</dbReference>
<gene>
    <name evidence="8" type="ORF">Q9L58_003209</name>
</gene>
<name>A0ABR3GPF6_9PEZI</name>
<evidence type="ECO:0000256" key="2">
    <source>
        <dbReference type="ARBA" id="ARBA00022771"/>
    </source>
</evidence>
<dbReference type="Gene3D" id="1.10.287.110">
    <property type="entry name" value="DnaJ domain"/>
    <property type="match status" value="1"/>
</dbReference>
<feature type="compositionally biased region" description="Acidic residues" evidence="5">
    <location>
        <begin position="400"/>
        <end position="428"/>
    </location>
</feature>